<gene>
    <name evidence="1" type="ORF">GA0070620_3408</name>
</gene>
<dbReference type="EMBL" id="LT598496">
    <property type="protein sequence ID" value="SBV27877.1"/>
    <property type="molecule type" value="Genomic_DNA"/>
</dbReference>
<dbReference type="Proteomes" id="UP000199393">
    <property type="component" value="Chromosome I"/>
</dbReference>
<protein>
    <submittedName>
        <fullName evidence="1">Uncharacterized protein</fullName>
    </submittedName>
</protein>
<dbReference type="RefSeq" id="WP_157741640.1">
    <property type="nucleotide sequence ID" value="NZ_JBHRWG010000004.1"/>
</dbReference>
<organism evidence="1 2">
    <name type="scientific">Micromonospora krabiensis</name>
    <dbReference type="NCBI Taxonomy" id="307121"/>
    <lineage>
        <taxon>Bacteria</taxon>
        <taxon>Bacillati</taxon>
        <taxon>Actinomycetota</taxon>
        <taxon>Actinomycetes</taxon>
        <taxon>Micromonosporales</taxon>
        <taxon>Micromonosporaceae</taxon>
        <taxon>Micromonospora</taxon>
    </lineage>
</organism>
<name>A0A1C3N5L8_9ACTN</name>
<dbReference type="AlphaFoldDB" id="A0A1C3N5L8"/>
<proteinExistence type="predicted"/>
<sequence>MRLCAYDEELETEIDRWVKDQLDEAPELGEGIMQALRQSGEDSAHEE</sequence>
<reference evidence="2" key="1">
    <citation type="submission" date="2016-06" db="EMBL/GenBank/DDBJ databases">
        <authorList>
            <person name="Varghese N."/>
        </authorList>
    </citation>
    <scope>NUCLEOTIDE SEQUENCE [LARGE SCALE GENOMIC DNA]</scope>
    <source>
        <strain evidence="2">DSM 45344</strain>
    </source>
</reference>
<dbReference type="STRING" id="307121.GA0070620_3408"/>
<keyword evidence="2" id="KW-1185">Reference proteome</keyword>
<evidence type="ECO:0000313" key="1">
    <source>
        <dbReference type="EMBL" id="SBV27877.1"/>
    </source>
</evidence>
<accession>A0A1C3N5L8</accession>
<evidence type="ECO:0000313" key="2">
    <source>
        <dbReference type="Proteomes" id="UP000199393"/>
    </source>
</evidence>